<dbReference type="AlphaFoldDB" id="A0A3P7P4A7"/>
<evidence type="ECO:0000313" key="1">
    <source>
        <dbReference type="EMBL" id="VDN45103.1"/>
    </source>
</evidence>
<proteinExistence type="predicted"/>
<accession>A0A3P7P4A7</accession>
<sequence length="98" mass="10898">MVDAPEKSRAYSLLNCEVRVHIHDGRIALVACYPQRLIGFWFLSNIVQVGFAGNKMQILANDQNGVDDGVYSLVCGPIQLLEKHYKLATQPVSKSCHP</sequence>
<name>A0A3P7P4A7_9BILA</name>
<dbReference type="OrthoDB" id="6537982at2759"/>
<protein>
    <submittedName>
        <fullName evidence="1">Uncharacterized protein</fullName>
    </submittedName>
</protein>
<dbReference type="Proteomes" id="UP000271098">
    <property type="component" value="Unassembled WGS sequence"/>
</dbReference>
<keyword evidence="2" id="KW-1185">Reference proteome</keyword>
<evidence type="ECO:0000313" key="2">
    <source>
        <dbReference type="Proteomes" id="UP000271098"/>
    </source>
</evidence>
<gene>
    <name evidence="1" type="ORF">GPUH_LOCUS26100</name>
</gene>
<dbReference type="EMBL" id="UYRT01108616">
    <property type="protein sequence ID" value="VDN45103.1"/>
    <property type="molecule type" value="Genomic_DNA"/>
</dbReference>
<organism evidence="1 2">
    <name type="scientific">Gongylonema pulchrum</name>
    <dbReference type="NCBI Taxonomy" id="637853"/>
    <lineage>
        <taxon>Eukaryota</taxon>
        <taxon>Metazoa</taxon>
        <taxon>Ecdysozoa</taxon>
        <taxon>Nematoda</taxon>
        <taxon>Chromadorea</taxon>
        <taxon>Rhabditida</taxon>
        <taxon>Spirurina</taxon>
        <taxon>Spiruromorpha</taxon>
        <taxon>Spiruroidea</taxon>
        <taxon>Gongylonematidae</taxon>
        <taxon>Gongylonema</taxon>
    </lineage>
</organism>
<reference evidence="1 2" key="1">
    <citation type="submission" date="2018-11" db="EMBL/GenBank/DDBJ databases">
        <authorList>
            <consortium name="Pathogen Informatics"/>
        </authorList>
    </citation>
    <scope>NUCLEOTIDE SEQUENCE [LARGE SCALE GENOMIC DNA]</scope>
</reference>